<dbReference type="EMBL" id="CP027753">
    <property type="protein sequence ID" value="AZE50919.1"/>
    <property type="molecule type" value="Genomic_DNA"/>
</dbReference>
<dbReference type="AlphaFoldDB" id="A0A3G7TX67"/>
<gene>
    <name evidence="1" type="ORF">C4K04_5269</name>
</gene>
<protein>
    <submittedName>
        <fullName evidence="1">Uncharacterized protein</fullName>
    </submittedName>
</protein>
<name>A0A3G7TX67_9PSED</name>
<accession>A0A3G7TX67</accession>
<dbReference type="Proteomes" id="UP000268048">
    <property type="component" value="Chromosome"/>
</dbReference>
<reference evidence="1 2" key="1">
    <citation type="submission" date="2018-03" db="EMBL/GenBank/DDBJ databases">
        <title>Diversity of phytobeneficial traits revealed by whole-genome analysis of worldwide-isolated phenazine-producing Pseudomonas spp.</title>
        <authorList>
            <person name="Biessy A."/>
            <person name="Novinscak A."/>
            <person name="Blom J."/>
            <person name="Leger G."/>
            <person name="Thomashow L.S."/>
            <person name="Cazorla F.M."/>
            <person name="Josic D."/>
            <person name="Filion M."/>
        </authorList>
    </citation>
    <scope>NUCLEOTIDE SEQUENCE [LARGE SCALE GENOMIC DNA]</scope>
    <source>
        <strain evidence="1 2">B25</strain>
    </source>
</reference>
<organism evidence="1 2">
    <name type="scientific">Pseudomonas chlororaphis</name>
    <dbReference type="NCBI Taxonomy" id="587753"/>
    <lineage>
        <taxon>Bacteria</taxon>
        <taxon>Pseudomonadati</taxon>
        <taxon>Pseudomonadota</taxon>
        <taxon>Gammaproteobacteria</taxon>
        <taxon>Pseudomonadales</taxon>
        <taxon>Pseudomonadaceae</taxon>
        <taxon>Pseudomonas</taxon>
    </lineage>
</organism>
<sequence length="37" mass="4167">MSFLSRLQWLMLLHLLLALLALALSGFSWSVSWSSST</sequence>
<proteinExistence type="predicted"/>
<evidence type="ECO:0000313" key="1">
    <source>
        <dbReference type="EMBL" id="AZE50919.1"/>
    </source>
</evidence>
<evidence type="ECO:0000313" key="2">
    <source>
        <dbReference type="Proteomes" id="UP000268048"/>
    </source>
</evidence>